<dbReference type="Proteomes" id="UP000712570">
    <property type="component" value="Unassembled WGS sequence"/>
</dbReference>
<sequence length="120" mass="13581">MDLIQKEILLAAVRVALQDKLSPEETIAVALRSLDHEMMGPDGRSFNPARISGVGSAIYAAMFNYPVDLLDVPEEGYVWRAKIPKHRFSTPFEQLLTDGERMVEQCRQKQKDCLSAQNHH</sequence>
<accession>A0ABX0KV21</accession>
<keyword evidence="2" id="KW-1185">Reference proteome</keyword>
<evidence type="ECO:0000313" key="2">
    <source>
        <dbReference type="Proteomes" id="UP000712570"/>
    </source>
</evidence>
<comment type="caution">
    <text evidence="1">The sequence shown here is derived from an EMBL/GenBank/DDBJ whole genome shotgun (WGS) entry which is preliminary data.</text>
</comment>
<proteinExistence type="predicted"/>
<name>A0ABX0KV21_9NEIS</name>
<dbReference type="RefSeq" id="WP_166828340.1">
    <property type="nucleotide sequence ID" value="NZ_JAAOLX010000008.1"/>
</dbReference>
<dbReference type="EMBL" id="JAAOLX010000008">
    <property type="protein sequence ID" value="NHQ87654.1"/>
    <property type="molecule type" value="Genomic_DNA"/>
</dbReference>
<organism evidence="1 2">
    <name type="scientific">Iodobacter violaceini</name>
    <dbReference type="NCBI Taxonomy" id="3044271"/>
    <lineage>
        <taxon>Bacteria</taxon>
        <taxon>Pseudomonadati</taxon>
        <taxon>Pseudomonadota</taxon>
        <taxon>Betaproteobacteria</taxon>
        <taxon>Neisseriales</taxon>
        <taxon>Chitinibacteraceae</taxon>
        <taxon>Iodobacter</taxon>
    </lineage>
</organism>
<evidence type="ECO:0000313" key="1">
    <source>
        <dbReference type="EMBL" id="NHQ87654.1"/>
    </source>
</evidence>
<reference evidence="1 2" key="1">
    <citation type="submission" date="2020-03" db="EMBL/GenBank/DDBJ databases">
        <title>Draft genome sequence of environmentally isolated violet-colored cultures.</title>
        <authorList>
            <person name="Wilson H.S."/>
        </authorList>
    </citation>
    <scope>NUCLEOTIDE SEQUENCE [LARGE SCALE GENOMIC DNA]</scope>
    <source>
        <strain evidence="1 2">HSC-16F04</strain>
    </source>
</reference>
<protein>
    <submittedName>
        <fullName evidence="1">Uncharacterized protein</fullName>
    </submittedName>
</protein>
<gene>
    <name evidence="1" type="ORF">HA050_16175</name>
</gene>